<evidence type="ECO:0000313" key="9">
    <source>
        <dbReference type="Proteomes" id="UP000192756"/>
    </source>
</evidence>
<dbReference type="RefSeq" id="WP_084236791.1">
    <property type="nucleotide sequence ID" value="NZ_FWXT01000001.1"/>
</dbReference>
<dbReference type="SUPFAM" id="SSF48452">
    <property type="entry name" value="TPR-like"/>
    <property type="match status" value="1"/>
</dbReference>
<sequence>MKKIYRYLPIALILATLSTLLFSCKKFLEEPPSKTSSLVVKTTAQLNALLDNQNTFYSEDNRTQTYGTDDCGFTVELYNGGRNTFSTLYTIQFATWDTQYIPDASRDDLWNGEYAKIFAANLALTNLETVSGTSEEKAIIKADAHFIRAYSYWILANTYCLPYTEANKNELGLPIKTSTSFEEPIQRQPLEKVYQLIEADLAEALKTPVSLTQSGKPRHWRASIAGVNGFAARYYLNRNNYGKAIEHANAALADYNVLVDYNTEMRYGRDGVVNINPGTPQAQTVAIKYPYTHDNPDQTDLIKWKEFLYYRVLSNGNWWYIPSQQLLNLYDKTNDLRYQYHVVENYSYDRRMTNPSYDYPGYIFFYKQWIPSGPTVAEVLLTKAEAQARSNDPAAAMATVNILRAKRIKAGGPVNLVAADKADAIKKVLEERRREMPFIQRWFDIRRYNNNDDPDDDVALSRTFYPYTGAGVLFNQAPVTYTLPKNSRRFAVPLPKPEIISSNGAIQQNTY</sequence>
<evidence type="ECO:0000256" key="3">
    <source>
        <dbReference type="ARBA" id="ARBA00022729"/>
    </source>
</evidence>
<protein>
    <submittedName>
        <fullName evidence="8">SusD family protein</fullName>
    </submittedName>
</protein>
<keyword evidence="5" id="KW-0998">Cell outer membrane</keyword>
<dbReference type="PROSITE" id="PS51257">
    <property type="entry name" value="PROKAR_LIPOPROTEIN"/>
    <property type="match status" value="1"/>
</dbReference>
<dbReference type="Pfam" id="PF14322">
    <property type="entry name" value="SusD-like_3"/>
    <property type="match status" value="1"/>
</dbReference>
<dbReference type="InterPro" id="IPR011990">
    <property type="entry name" value="TPR-like_helical_dom_sf"/>
</dbReference>
<organism evidence="8 9">
    <name type="scientific">Pedobacter africanus</name>
    <dbReference type="NCBI Taxonomy" id="151894"/>
    <lineage>
        <taxon>Bacteria</taxon>
        <taxon>Pseudomonadati</taxon>
        <taxon>Bacteroidota</taxon>
        <taxon>Sphingobacteriia</taxon>
        <taxon>Sphingobacteriales</taxon>
        <taxon>Sphingobacteriaceae</taxon>
        <taxon>Pedobacter</taxon>
    </lineage>
</organism>
<gene>
    <name evidence="8" type="ORF">SAMN04488524_0447</name>
</gene>
<dbReference type="InterPro" id="IPR012944">
    <property type="entry name" value="SusD_RagB_dom"/>
</dbReference>
<dbReference type="EMBL" id="FWXT01000001">
    <property type="protein sequence ID" value="SMC44387.1"/>
    <property type="molecule type" value="Genomic_DNA"/>
</dbReference>
<dbReference type="Proteomes" id="UP000192756">
    <property type="component" value="Unassembled WGS sequence"/>
</dbReference>
<dbReference type="InterPro" id="IPR033985">
    <property type="entry name" value="SusD-like_N"/>
</dbReference>
<evidence type="ECO:0000256" key="4">
    <source>
        <dbReference type="ARBA" id="ARBA00023136"/>
    </source>
</evidence>
<feature type="domain" description="RagB/SusD" evidence="6">
    <location>
        <begin position="377"/>
        <end position="510"/>
    </location>
</feature>
<dbReference type="Pfam" id="PF07980">
    <property type="entry name" value="SusD_RagB"/>
    <property type="match status" value="1"/>
</dbReference>
<dbReference type="OrthoDB" id="1094477at2"/>
<dbReference type="AlphaFoldDB" id="A0A1W1Z7B7"/>
<name>A0A1W1Z7B7_9SPHI</name>
<reference evidence="9" key="1">
    <citation type="submission" date="2017-04" db="EMBL/GenBank/DDBJ databases">
        <authorList>
            <person name="Varghese N."/>
            <person name="Submissions S."/>
        </authorList>
    </citation>
    <scope>NUCLEOTIDE SEQUENCE [LARGE SCALE GENOMIC DNA]</scope>
    <source>
        <strain evidence="9">DSM 12126</strain>
    </source>
</reference>
<proteinExistence type="inferred from homology"/>
<keyword evidence="4" id="KW-0472">Membrane</keyword>
<dbReference type="Gene3D" id="1.25.40.390">
    <property type="match status" value="1"/>
</dbReference>
<feature type="domain" description="SusD-like N-terminal" evidence="7">
    <location>
        <begin position="26"/>
        <end position="236"/>
    </location>
</feature>
<evidence type="ECO:0000259" key="7">
    <source>
        <dbReference type="Pfam" id="PF14322"/>
    </source>
</evidence>
<dbReference type="STRING" id="151894.SAMN04488524_0447"/>
<evidence type="ECO:0000256" key="1">
    <source>
        <dbReference type="ARBA" id="ARBA00004442"/>
    </source>
</evidence>
<evidence type="ECO:0000256" key="2">
    <source>
        <dbReference type="ARBA" id="ARBA00006275"/>
    </source>
</evidence>
<comment type="similarity">
    <text evidence="2">Belongs to the SusD family.</text>
</comment>
<dbReference type="GO" id="GO:0009279">
    <property type="term" value="C:cell outer membrane"/>
    <property type="evidence" value="ECO:0007669"/>
    <property type="project" value="UniProtKB-SubCell"/>
</dbReference>
<keyword evidence="3" id="KW-0732">Signal</keyword>
<keyword evidence="9" id="KW-1185">Reference proteome</keyword>
<evidence type="ECO:0000259" key="6">
    <source>
        <dbReference type="Pfam" id="PF07980"/>
    </source>
</evidence>
<evidence type="ECO:0000256" key="5">
    <source>
        <dbReference type="ARBA" id="ARBA00023237"/>
    </source>
</evidence>
<evidence type="ECO:0000313" key="8">
    <source>
        <dbReference type="EMBL" id="SMC44387.1"/>
    </source>
</evidence>
<comment type="subcellular location">
    <subcellularLocation>
        <location evidence="1">Cell outer membrane</location>
    </subcellularLocation>
</comment>
<accession>A0A1W1Z7B7</accession>